<evidence type="ECO:0000259" key="8">
    <source>
        <dbReference type="Pfam" id="PF04234"/>
    </source>
</evidence>
<dbReference type="InterPro" id="IPR014755">
    <property type="entry name" value="Cu-Rt/internalin_Ig-like"/>
</dbReference>
<gene>
    <name evidence="9" type="ORF">RSA3_05790</name>
</gene>
<evidence type="ECO:0000256" key="7">
    <source>
        <dbReference type="SAM" id="SignalP"/>
    </source>
</evidence>
<dbReference type="GO" id="GO:0006825">
    <property type="term" value="P:copper ion transport"/>
    <property type="evidence" value="ECO:0007669"/>
    <property type="project" value="InterPro"/>
</dbReference>
<dbReference type="Gene3D" id="2.60.40.1220">
    <property type="match status" value="1"/>
</dbReference>
<dbReference type="GO" id="GO:0005507">
    <property type="term" value="F:copper ion binding"/>
    <property type="evidence" value="ECO:0007669"/>
    <property type="project" value="InterPro"/>
</dbReference>
<dbReference type="GO" id="GO:0005886">
    <property type="term" value="C:plasma membrane"/>
    <property type="evidence" value="ECO:0007669"/>
    <property type="project" value="TreeGrafter"/>
</dbReference>
<comment type="caution">
    <text evidence="9">The sequence shown here is derived from an EMBL/GenBank/DDBJ whole genome shotgun (WGS) entry which is preliminary data.</text>
</comment>
<dbReference type="GO" id="GO:0042597">
    <property type="term" value="C:periplasmic space"/>
    <property type="evidence" value="ECO:0007669"/>
    <property type="project" value="InterPro"/>
</dbReference>
<dbReference type="PANTHER" id="PTHR34820">
    <property type="entry name" value="INNER MEMBRANE PROTEIN YEBZ"/>
    <property type="match status" value="1"/>
</dbReference>
<comment type="subcellular location">
    <subcellularLocation>
        <location evidence="1">Cell envelope</location>
    </subcellularLocation>
</comment>
<evidence type="ECO:0000256" key="6">
    <source>
        <dbReference type="SAM" id="Phobius"/>
    </source>
</evidence>
<dbReference type="GO" id="GO:0030313">
    <property type="term" value="C:cell envelope"/>
    <property type="evidence" value="ECO:0007669"/>
    <property type="project" value="UniProtKB-SubCell"/>
</dbReference>
<evidence type="ECO:0000256" key="2">
    <source>
        <dbReference type="ARBA" id="ARBA00022723"/>
    </source>
</evidence>
<dbReference type="PATRIC" id="fig|2033.4.peg.3403"/>
<dbReference type="InterPro" id="IPR014756">
    <property type="entry name" value="Ig_E-set"/>
</dbReference>
<protein>
    <recommendedName>
        <fullName evidence="8">CopC domain-containing protein</fullName>
    </recommendedName>
</protein>
<dbReference type="EMBL" id="LDRV01000032">
    <property type="protein sequence ID" value="KTS13202.1"/>
    <property type="molecule type" value="Genomic_DNA"/>
</dbReference>
<evidence type="ECO:0000256" key="4">
    <source>
        <dbReference type="ARBA" id="ARBA00023008"/>
    </source>
</evidence>
<dbReference type="InterPro" id="IPR007348">
    <property type="entry name" value="CopC_dom"/>
</dbReference>
<dbReference type="AlphaFoldDB" id="A0A147F9X0"/>
<evidence type="ECO:0000313" key="10">
    <source>
        <dbReference type="Proteomes" id="UP000072189"/>
    </source>
</evidence>
<dbReference type="PRINTS" id="PR00833">
    <property type="entry name" value="POAALLERGEN"/>
</dbReference>
<evidence type="ECO:0000256" key="3">
    <source>
        <dbReference type="ARBA" id="ARBA00022729"/>
    </source>
</evidence>
<dbReference type="GO" id="GO:0046688">
    <property type="term" value="P:response to copper ion"/>
    <property type="evidence" value="ECO:0007669"/>
    <property type="project" value="InterPro"/>
</dbReference>
<keyword evidence="2" id="KW-0479">Metal-binding</keyword>
<keyword evidence="6" id="KW-0472">Membrane</keyword>
<feature type="region of interest" description="Disordered" evidence="5">
    <location>
        <begin position="134"/>
        <end position="171"/>
    </location>
</feature>
<keyword evidence="4" id="KW-0186">Copper</keyword>
<dbReference type="Proteomes" id="UP000072189">
    <property type="component" value="Unassembled WGS sequence"/>
</dbReference>
<accession>A0A147F9X0</accession>
<evidence type="ECO:0000256" key="1">
    <source>
        <dbReference type="ARBA" id="ARBA00004196"/>
    </source>
</evidence>
<evidence type="ECO:0000256" key="5">
    <source>
        <dbReference type="SAM" id="MobiDB-lite"/>
    </source>
</evidence>
<feature type="domain" description="CopC" evidence="8">
    <location>
        <begin position="35"/>
        <end position="129"/>
    </location>
</feature>
<evidence type="ECO:0000313" key="9">
    <source>
        <dbReference type="EMBL" id="KTS13202.1"/>
    </source>
</evidence>
<proteinExistence type="predicted"/>
<feature type="chain" id="PRO_5007544891" description="CopC domain-containing protein" evidence="7">
    <location>
        <begin position="35"/>
        <end position="215"/>
    </location>
</feature>
<dbReference type="PANTHER" id="PTHR34820:SF4">
    <property type="entry name" value="INNER MEMBRANE PROTEIN YEBZ"/>
    <property type="match status" value="1"/>
</dbReference>
<keyword evidence="3 7" id="KW-0732">Signal</keyword>
<feature type="transmembrane region" description="Helical" evidence="6">
    <location>
        <begin position="176"/>
        <end position="197"/>
    </location>
</feature>
<feature type="signal peptide" evidence="7">
    <location>
        <begin position="1"/>
        <end position="34"/>
    </location>
</feature>
<keyword evidence="6" id="KW-0812">Transmembrane</keyword>
<keyword evidence="6" id="KW-1133">Transmembrane helix</keyword>
<dbReference type="InterPro" id="IPR032694">
    <property type="entry name" value="CopC/D"/>
</dbReference>
<dbReference type="SUPFAM" id="SSF81296">
    <property type="entry name" value="E set domains"/>
    <property type="match status" value="1"/>
</dbReference>
<dbReference type="RefSeq" id="WP_081317281.1">
    <property type="nucleotide sequence ID" value="NZ_LDRR01000078.1"/>
</dbReference>
<dbReference type="Pfam" id="PF04234">
    <property type="entry name" value="CopC"/>
    <property type="match status" value="1"/>
</dbReference>
<organism evidence="9 10">
    <name type="scientific">Microbacterium testaceum</name>
    <name type="common">Aureobacterium testaceum</name>
    <name type="synonym">Brevibacterium testaceum</name>
    <dbReference type="NCBI Taxonomy" id="2033"/>
    <lineage>
        <taxon>Bacteria</taxon>
        <taxon>Bacillati</taxon>
        <taxon>Actinomycetota</taxon>
        <taxon>Actinomycetes</taxon>
        <taxon>Micrococcales</taxon>
        <taxon>Microbacteriaceae</taxon>
        <taxon>Microbacterium</taxon>
    </lineage>
</organism>
<sequence>MTSSAPRRRVSAFVASLLVALVALLVLPASPAFAHDELVSTDPPADAVLDALPEQITFTYSADILTEQGTAVVEVTDATGASLTEGTPVVSGTDVTQTLAGSASGAVTVKWRVVSSDGHPIDGTFSFTVNAATPTPTATASTPTATPTAPATTTPTATTPDATATPSETASSASPLPWILLVVALVIVAGAIVWLFVARGRSGSSGGGSTGTAGR</sequence>
<name>A0A147F9X0_MICTE</name>
<reference evidence="9 10" key="1">
    <citation type="journal article" date="2016" name="Front. Microbiol.">
        <title>Genomic Resource of Rice Seed Associated Bacteria.</title>
        <authorList>
            <person name="Midha S."/>
            <person name="Bansal K."/>
            <person name="Sharma S."/>
            <person name="Kumar N."/>
            <person name="Patil P.P."/>
            <person name="Chaudhry V."/>
            <person name="Patil P.B."/>
        </authorList>
    </citation>
    <scope>NUCLEOTIDE SEQUENCE [LARGE SCALE GENOMIC DNA]</scope>
    <source>
        <strain evidence="9 10">RSA3</strain>
    </source>
</reference>